<evidence type="ECO:0000313" key="2">
    <source>
        <dbReference type="Proteomes" id="UP001596189"/>
    </source>
</evidence>
<organism evidence="1 2">
    <name type="scientific">Angustibacter luteus</name>
    <dbReference type="NCBI Taxonomy" id="658456"/>
    <lineage>
        <taxon>Bacteria</taxon>
        <taxon>Bacillati</taxon>
        <taxon>Actinomycetota</taxon>
        <taxon>Actinomycetes</taxon>
        <taxon>Kineosporiales</taxon>
        <taxon>Kineosporiaceae</taxon>
    </lineage>
</organism>
<comment type="caution">
    <text evidence="1">The sequence shown here is derived from an EMBL/GenBank/DDBJ whole genome shotgun (WGS) entry which is preliminary data.</text>
</comment>
<gene>
    <name evidence="1" type="ORF">ACFQDO_08525</name>
</gene>
<protein>
    <submittedName>
        <fullName evidence="1">Ferritin-like domain-containing protein</fullName>
    </submittedName>
</protein>
<dbReference type="Gene3D" id="1.10.620.20">
    <property type="entry name" value="Ribonucleotide Reductase, subunit A"/>
    <property type="match status" value="1"/>
</dbReference>
<proteinExistence type="predicted"/>
<accession>A0ABW1JCW1</accession>
<evidence type="ECO:0000313" key="1">
    <source>
        <dbReference type="EMBL" id="MFC6007172.1"/>
    </source>
</evidence>
<dbReference type="InterPro" id="IPR012348">
    <property type="entry name" value="RNR-like"/>
</dbReference>
<dbReference type="RefSeq" id="WP_345715979.1">
    <property type="nucleotide sequence ID" value="NZ_BAABFP010000004.1"/>
</dbReference>
<name>A0ABW1JCW1_9ACTN</name>
<reference evidence="2" key="1">
    <citation type="journal article" date="2019" name="Int. J. Syst. Evol. Microbiol.">
        <title>The Global Catalogue of Microorganisms (GCM) 10K type strain sequencing project: providing services to taxonomists for standard genome sequencing and annotation.</title>
        <authorList>
            <consortium name="The Broad Institute Genomics Platform"/>
            <consortium name="The Broad Institute Genome Sequencing Center for Infectious Disease"/>
            <person name="Wu L."/>
            <person name="Ma J."/>
        </authorList>
    </citation>
    <scope>NUCLEOTIDE SEQUENCE [LARGE SCALE GENOMIC DNA]</scope>
    <source>
        <strain evidence="2">KACC 14249</strain>
    </source>
</reference>
<keyword evidence="2" id="KW-1185">Reference proteome</keyword>
<dbReference type="EMBL" id="JBHSRD010000003">
    <property type="protein sequence ID" value="MFC6007172.1"/>
    <property type="molecule type" value="Genomic_DNA"/>
</dbReference>
<sequence length="265" mass="29901">MSFAIDHYARTAAPVQWDDLDLHAAFADRPLSPGALRCLRYMSDVESYTVCYLRDLLVTPSHNDPDITTFLTMWNYEEYWHGEVLAEVLAAHGIATGNAHLRGVRERQGLKNKTGPIKQLLLANLIGEDFIATHMTWGAINEWSTHAGYVALTRNEDHPVLTELLARIIKQETRHVAFYNSQARERLARSRKAQRITRFALDKAWNPVGSGVMPEDEVVFMLSYLMGGADGRAEARKIDQKIDSLPGLQGLHLIERALDQRQIPG</sequence>
<dbReference type="Proteomes" id="UP001596189">
    <property type="component" value="Unassembled WGS sequence"/>
</dbReference>
<dbReference type="InterPro" id="IPR009078">
    <property type="entry name" value="Ferritin-like_SF"/>
</dbReference>
<dbReference type="SUPFAM" id="SSF47240">
    <property type="entry name" value="Ferritin-like"/>
    <property type="match status" value="1"/>
</dbReference>